<evidence type="ECO:0000259" key="3">
    <source>
        <dbReference type="Pfam" id="PF13458"/>
    </source>
</evidence>
<evidence type="ECO:0000256" key="1">
    <source>
        <dbReference type="ARBA" id="ARBA00010062"/>
    </source>
</evidence>
<evidence type="ECO:0000313" key="5">
    <source>
        <dbReference type="Proteomes" id="UP000233781"/>
    </source>
</evidence>
<dbReference type="InterPro" id="IPR028081">
    <property type="entry name" value="Leu-bd"/>
</dbReference>
<comment type="similarity">
    <text evidence="1">Belongs to the leucine-binding protein family.</text>
</comment>
<evidence type="ECO:0000256" key="2">
    <source>
        <dbReference type="ARBA" id="ARBA00022729"/>
    </source>
</evidence>
<dbReference type="Proteomes" id="UP000233781">
    <property type="component" value="Unassembled WGS sequence"/>
</dbReference>
<dbReference type="PANTHER" id="PTHR47628">
    <property type="match status" value="1"/>
</dbReference>
<dbReference type="Pfam" id="PF13458">
    <property type="entry name" value="Peripla_BP_6"/>
    <property type="match status" value="1"/>
</dbReference>
<keyword evidence="2" id="KW-0732">Signal</keyword>
<organism evidence="4 5">
    <name type="scientific">Phycicoccus duodecadis</name>
    <dbReference type="NCBI Taxonomy" id="173053"/>
    <lineage>
        <taxon>Bacteria</taxon>
        <taxon>Bacillati</taxon>
        <taxon>Actinomycetota</taxon>
        <taxon>Actinomycetes</taxon>
        <taxon>Micrococcales</taxon>
        <taxon>Intrasporangiaceae</taxon>
        <taxon>Phycicoccus</taxon>
    </lineage>
</organism>
<dbReference type="InterPro" id="IPR028082">
    <property type="entry name" value="Peripla_BP_I"/>
</dbReference>
<dbReference type="EMBL" id="PJNE01000001">
    <property type="protein sequence ID" value="PKW28108.1"/>
    <property type="molecule type" value="Genomic_DNA"/>
</dbReference>
<dbReference type="AlphaFoldDB" id="A0A2N3YMS7"/>
<evidence type="ECO:0000313" key="4">
    <source>
        <dbReference type="EMBL" id="PKW28108.1"/>
    </source>
</evidence>
<dbReference type="PANTHER" id="PTHR47628:SF1">
    <property type="entry name" value="ALIPHATIC AMIDASE EXPRESSION-REGULATING PROTEIN"/>
    <property type="match status" value="1"/>
</dbReference>
<comment type="caution">
    <text evidence="4">The sequence shown here is derived from an EMBL/GenBank/DDBJ whole genome shotgun (WGS) entry which is preliminary data.</text>
</comment>
<keyword evidence="5" id="KW-1185">Reference proteome</keyword>
<name>A0A2N3YMS7_9MICO</name>
<sequence length="382" mass="40055">MPSMAMPAPDGGRPRPSASDYRVALVLPRSGPAGIFGLECLAAAELAAAEIDAAGGVAGRSVRYVHVDAGGDPDVVAGHIGALLAADEIDAITGWHLSNLRQSIARVVQGRAPYVYAAAYEGGESSDGVLCSGEVPGDQILASLSWLRTELGLRRWYLVGNDYVWPRETAARTLEGLRGLDIGVLRCRFVPLGTESPTVWGSVLDEIVHTGAEGVITLLVGSDAVRFNRAFAEADLADSIVRFSPFIDETVVLATGAQATKNLFVSAGWFSSLGTASAVEFARKFRGAWDLVCGAEPLGTSVAPSPGTMAETTYSGMHLLAGIAGRSIPTVHDARRAFSSWAWDSPHGTVELRAGEARHPVHLAVADGVDLDVVARVSTGSR</sequence>
<proteinExistence type="inferred from homology"/>
<reference evidence="4 5" key="1">
    <citation type="submission" date="2017-12" db="EMBL/GenBank/DDBJ databases">
        <title>Sequencing the genomes of 1000 Actinobacteria strains.</title>
        <authorList>
            <person name="Klenk H.-P."/>
        </authorList>
    </citation>
    <scope>NUCLEOTIDE SEQUENCE [LARGE SCALE GENOMIC DNA]</scope>
    <source>
        <strain evidence="4 5">DSM 12806</strain>
    </source>
</reference>
<protein>
    <submittedName>
        <fullName evidence="4">Amino acid/amide ABC transporter substrate-binding protein (HAAT family)</fullName>
    </submittedName>
</protein>
<dbReference type="SUPFAM" id="SSF53822">
    <property type="entry name" value="Periplasmic binding protein-like I"/>
    <property type="match status" value="1"/>
</dbReference>
<dbReference type="CDD" id="cd06358">
    <property type="entry name" value="PBP1_NHase"/>
    <property type="match status" value="1"/>
</dbReference>
<dbReference type="Gene3D" id="3.40.50.2300">
    <property type="match status" value="2"/>
</dbReference>
<accession>A0A2N3YMS7</accession>
<gene>
    <name evidence="4" type="ORF">ATL31_2964</name>
</gene>
<feature type="domain" description="Leucine-binding protein" evidence="3">
    <location>
        <begin position="21"/>
        <end position="362"/>
    </location>
</feature>